<keyword evidence="9" id="KW-1185">Reference proteome</keyword>
<dbReference type="Gene3D" id="3.40.640.10">
    <property type="entry name" value="Type I PLP-dependent aspartate aminotransferase-like (Major domain)"/>
    <property type="match status" value="1"/>
</dbReference>
<evidence type="ECO:0000256" key="4">
    <source>
        <dbReference type="ARBA" id="ARBA00023002"/>
    </source>
</evidence>
<proteinExistence type="inferred from homology"/>
<protein>
    <submittedName>
        <fullName evidence="8">Hydroxyphenylglycine aminotransferase</fullName>
    </submittedName>
</protein>
<dbReference type="Pfam" id="PF01070">
    <property type="entry name" value="FMN_dh"/>
    <property type="match status" value="1"/>
</dbReference>
<dbReference type="FunFam" id="3.20.20.70:FF:000029">
    <property type="entry name" value="L-lactate dehydrogenase"/>
    <property type="match status" value="1"/>
</dbReference>
<sequence length="822" mass="87080">MTEAQAPGDVVDLADFARLAQQRLEPGVWDFIAGAAGDERTLAANRAAFDRLHLVPRVLTGSARPAAETRVLGRTWAAPLGIAPTAYHTLVNPDGEVATAAAAGSAGLPFVVSTFAGRSFEDIAKAASAPLWLQVYCFRDRSTTRRLIERAVQAGFDALVLTVDAPRLGRRQRDIRNGFRLPIGVSAANIAGTDGRSPSDHALDEFDAGLDWSVVGWLRSISPLPILLKGILHPADARRAVDVGVSGLLVSNHGGRQLDGVPATVDVLPAIAAEVAGAVPVLLDGGVRRGIDILISLALGADAVLVGRPVLHGLAVGNQEGVQQVLDILVDEMLDAMLLCGTATVADAGPQLLLERGLSPSHGPVRTEPVHEPAASRPSVGLLRQDLHASLSDPVLDTMNFLNEVATHFPRAVSFAPGRPFGPLFPDPELMFDHARRYLAHLEAGGSSAEQIREQLLQYGPASGIIRDLIADSLRLDEGIEVSPDAVVVTTGAQEAMLLTVRALIAGPDDVLLVSTPCYVGITGVARLLGVTVVPVPEGPAGFDPATVEAVVRTERARGRTPRACYVVPDHSNPSGNTIPMAARAALLDLAARYDFLVLEDSPYRLVSPGGQLPTLKRMDDRRRVVQLGSYSKTFFPGLRVGFVVADQPVTDGAGQNTLLAKEIAKIKSMVTLNTAPLSQAVVGGMLLAGGRSATAHTTESSRFYGDAMASTLSLLDRWFPAERRESLGVRWNAPAGGFFLSLEVPFPADEAALARSAEEFGVIWTPMSYFYPDGGGETSIRLSVSYLSPEQLEEGVARLARFITAEAARCLPARSTALPPL</sequence>
<dbReference type="OrthoDB" id="199743at2"/>
<keyword evidence="2" id="KW-0285">Flavoprotein</keyword>
<evidence type="ECO:0000259" key="7">
    <source>
        <dbReference type="PROSITE" id="PS51349"/>
    </source>
</evidence>
<dbReference type="GO" id="GO:0016614">
    <property type="term" value="F:oxidoreductase activity, acting on CH-OH group of donors"/>
    <property type="evidence" value="ECO:0007669"/>
    <property type="project" value="UniProtKB-ARBA"/>
</dbReference>
<dbReference type="GO" id="GO:0030170">
    <property type="term" value="F:pyridoxal phosphate binding"/>
    <property type="evidence" value="ECO:0007669"/>
    <property type="project" value="InterPro"/>
</dbReference>
<dbReference type="InterPro" id="IPR004839">
    <property type="entry name" value="Aminotransferase_I/II_large"/>
</dbReference>
<dbReference type="InterPro" id="IPR000262">
    <property type="entry name" value="FMN-dep_DH"/>
</dbReference>
<keyword evidence="8" id="KW-0808">Transferase</keyword>
<dbReference type="AlphaFoldDB" id="A0A1C5A517"/>
<keyword evidence="3" id="KW-0288">FMN</keyword>
<evidence type="ECO:0000256" key="6">
    <source>
        <dbReference type="SAM" id="MobiDB-lite"/>
    </source>
</evidence>
<reference evidence="9" key="1">
    <citation type="submission" date="2016-06" db="EMBL/GenBank/DDBJ databases">
        <authorList>
            <person name="Varghese N."/>
            <person name="Submissions Spin"/>
        </authorList>
    </citation>
    <scope>NUCLEOTIDE SEQUENCE [LARGE SCALE GENOMIC DNA]</scope>
    <source>
        <strain evidence="9">DSM 44100</strain>
    </source>
</reference>
<evidence type="ECO:0000256" key="2">
    <source>
        <dbReference type="ARBA" id="ARBA00022630"/>
    </source>
</evidence>
<dbReference type="PANTHER" id="PTHR10578:SF107">
    <property type="entry name" value="2-HYDROXYACID OXIDASE 1"/>
    <property type="match status" value="1"/>
</dbReference>
<dbReference type="STRING" id="121616.GA0070216_113124"/>
<keyword evidence="8" id="KW-0032">Aminotransferase</keyword>
<dbReference type="InterPro" id="IPR008259">
    <property type="entry name" value="FMN_hydac_DH_AS"/>
</dbReference>
<comment type="cofactor">
    <cofactor evidence="1">
        <name>FMN</name>
        <dbReference type="ChEBI" id="CHEBI:58210"/>
    </cofactor>
</comment>
<dbReference type="SUPFAM" id="SSF53383">
    <property type="entry name" value="PLP-dependent transferases"/>
    <property type="match status" value="1"/>
</dbReference>
<dbReference type="PROSITE" id="PS00557">
    <property type="entry name" value="FMN_HYDROXY_ACID_DH_1"/>
    <property type="match status" value="1"/>
</dbReference>
<dbReference type="RefSeq" id="WP_091250216.1">
    <property type="nucleotide sequence ID" value="NZ_FMCU01000013.1"/>
</dbReference>
<dbReference type="EMBL" id="FMCU01000013">
    <property type="protein sequence ID" value="SCF40181.1"/>
    <property type="molecule type" value="Genomic_DNA"/>
</dbReference>
<dbReference type="Pfam" id="PF00155">
    <property type="entry name" value="Aminotran_1_2"/>
    <property type="match status" value="1"/>
</dbReference>
<organism evidence="8 9">
    <name type="scientific">Micromonospora matsumotoense</name>
    <dbReference type="NCBI Taxonomy" id="121616"/>
    <lineage>
        <taxon>Bacteria</taxon>
        <taxon>Bacillati</taxon>
        <taxon>Actinomycetota</taxon>
        <taxon>Actinomycetes</taxon>
        <taxon>Micromonosporales</taxon>
        <taxon>Micromonosporaceae</taxon>
        <taxon>Micromonospora</taxon>
    </lineage>
</organism>
<dbReference type="Gene3D" id="3.20.20.70">
    <property type="entry name" value="Aldolase class I"/>
    <property type="match status" value="1"/>
</dbReference>
<dbReference type="GO" id="GO:0010181">
    <property type="term" value="F:FMN binding"/>
    <property type="evidence" value="ECO:0007669"/>
    <property type="project" value="InterPro"/>
</dbReference>
<dbReference type="InterPro" id="IPR013785">
    <property type="entry name" value="Aldolase_TIM"/>
</dbReference>
<evidence type="ECO:0000256" key="1">
    <source>
        <dbReference type="ARBA" id="ARBA00001917"/>
    </source>
</evidence>
<dbReference type="InterPro" id="IPR015424">
    <property type="entry name" value="PyrdxlP-dep_Trfase"/>
</dbReference>
<comment type="similarity">
    <text evidence="5">Belongs to the FMN-dependent alpha-hydroxy acid dehydrogenase family.</text>
</comment>
<feature type="domain" description="FMN hydroxy acid dehydrogenase" evidence="7">
    <location>
        <begin position="5"/>
        <end position="358"/>
    </location>
</feature>
<dbReference type="PROSITE" id="PS51349">
    <property type="entry name" value="FMN_HYDROXY_ACID_DH_2"/>
    <property type="match status" value="1"/>
</dbReference>
<gene>
    <name evidence="8" type="ORF">GA0070216_113124</name>
</gene>
<keyword evidence="4" id="KW-0560">Oxidoreductase</keyword>
<dbReference type="Proteomes" id="UP000198797">
    <property type="component" value="Unassembled WGS sequence"/>
</dbReference>
<evidence type="ECO:0000256" key="5">
    <source>
        <dbReference type="ARBA" id="ARBA00024042"/>
    </source>
</evidence>
<evidence type="ECO:0000256" key="3">
    <source>
        <dbReference type="ARBA" id="ARBA00022643"/>
    </source>
</evidence>
<dbReference type="CDD" id="cd02809">
    <property type="entry name" value="alpha_hydroxyacid_oxid_FMN"/>
    <property type="match status" value="1"/>
</dbReference>
<accession>A0A1C5A517</accession>
<dbReference type="CDD" id="cd00609">
    <property type="entry name" value="AAT_like"/>
    <property type="match status" value="1"/>
</dbReference>
<dbReference type="Gene3D" id="3.90.1150.10">
    <property type="entry name" value="Aspartate Aminotransferase, domain 1"/>
    <property type="match status" value="1"/>
</dbReference>
<evidence type="ECO:0000313" key="8">
    <source>
        <dbReference type="EMBL" id="SCF40181.1"/>
    </source>
</evidence>
<dbReference type="GO" id="GO:0008483">
    <property type="term" value="F:transaminase activity"/>
    <property type="evidence" value="ECO:0007669"/>
    <property type="project" value="UniProtKB-KW"/>
</dbReference>
<name>A0A1C5A517_9ACTN</name>
<dbReference type="InterPro" id="IPR037396">
    <property type="entry name" value="FMN_HAD"/>
</dbReference>
<dbReference type="SUPFAM" id="SSF51395">
    <property type="entry name" value="FMN-linked oxidoreductases"/>
    <property type="match status" value="1"/>
</dbReference>
<dbReference type="InterPro" id="IPR015422">
    <property type="entry name" value="PyrdxlP-dep_Trfase_small"/>
</dbReference>
<dbReference type="InterPro" id="IPR012133">
    <property type="entry name" value="Alpha-hydoxy_acid_DH_FMN"/>
</dbReference>
<feature type="region of interest" description="Disordered" evidence="6">
    <location>
        <begin position="357"/>
        <end position="378"/>
    </location>
</feature>
<dbReference type="InterPro" id="IPR015421">
    <property type="entry name" value="PyrdxlP-dep_Trfase_major"/>
</dbReference>
<dbReference type="PANTHER" id="PTHR10578">
    <property type="entry name" value="S -2-HYDROXY-ACID OXIDASE-RELATED"/>
    <property type="match status" value="1"/>
</dbReference>
<evidence type="ECO:0000313" key="9">
    <source>
        <dbReference type="Proteomes" id="UP000198797"/>
    </source>
</evidence>